<dbReference type="EMBL" id="CAKJTG010000001">
    <property type="protein sequence ID" value="CAG9606502.1"/>
    <property type="molecule type" value="Genomic_DNA"/>
</dbReference>
<accession>A0A9C7G6L7</accession>
<evidence type="ECO:0000256" key="1">
    <source>
        <dbReference type="SAM" id="MobiDB-lite"/>
    </source>
</evidence>
<dbReference type="RefSeq" id="WP_230494785.1">
    <property type="nucleotide sequence ID" value="NZ_CAKJTG010000001.1"/>
</dbReference>
<dbReference type="AlphaFoldDB" id="A0A9C7G6L7"/>
<evidence type="ECO:0000259" key="2">
    <source>
        <dbReference type="Pfam" id="PF12674"/>
    </source>
</evidence>
<dbReference type="Proteomes" id="UP000789845">
    <property type="component" value="Unassembled WGS sequence"/>
</dbReference>
<dbReference type="Pfam" id="PF12674">
    <property type="entry name" value="Zn_ribbon_2"/>
    <property type="match status" value="1"/>
</dbReference>
<dbReference type="InterPro" id="IPR025868">
    <property type="entry name" value="Zn_ribbon_dom_put"/>
</dbReference>
<feature type="region of interest" description="Disordered" evidence="1">
    <location>
        <begin position="1"/>
        <end position="25"/>
    </location>
</feature>
<reference evidence="3" key="1">
    <citation type="submission" date="2021-10" db="EMBL/GenBank/DDBJ databases">
        <authorList>
            <person name="Criscuolo A."/>
        </authorList>
    </citation>
    <scope>NUCLEOTIDE SEQUENCE</scope>
    <source>
        <strain evidence="3">CIP111885</strain>
    </source>
</reference>
<keyword evidence="4" id="KW-1185">Reference proteome</keyword>
<gene>
    <name evidence="3" type="ORF">NEOCIP111885_00190</name>
</gene>
<proteinExistence type="predicted"/>
<name>A0A9C7G6L7_9BACI</name>
<comment type="caution">
    <text evidence="3">The sequence shown here is derived from an EMBL/GenBank/DDBJ whole genome shotgun (WGS) entry which is preliminary data.</text>
</comment>
<feature type="domain" description="Putative zinc ribbon" evidence="2">
    <location>
        <begin position="7"/>
        <end position="85"/>
    </location>
</feature>
<evidence type="ECO:0000313" key="4">
    <source>
        <dbReference type="Proteomes" id="UP000789845"/>
    </source>
</evidence>
<evidence type="ECO:0000313" key="3">
    <source>
        <dbReference type="EMBL" id="CAG9606502.1"/>
    </source>
</evidence>
<sequence length="85" mass="9606">MTTYKNCQSCGMPLSRDEKGGGTEKNGTKSLKYCSHCYTEGQFTLPNITADEMKCRVKGKLSEVGVPKFLLGVFTRNIHKLERWK</sequence>
<protein>
    <recommendedName>
        <fullName evidence="2">Putative zinc ribbon domain-containing protein</fullName>
    </recommendedName>
</protein>
<organism evidence="3 4">
    <name type="scientific">Pseudoneobacillus rhizosphaerae</name>
    <dbReference type="NCBI Taxonomy" id="2880968"/>
    <lineage>
        <taxon>Bacteria</taxon>
        <taxon>Bacillati</taxon>
        <taxon>Bacillota</taxon>
        <taxon>Bacilli</taxon>
        <taxon>Bacillales</taxon>
        <taxon>Bacillaceae</taxon>
        <taxon>Pseudoneobacillus</taxon>
    </lineage>
</organism>